<proteinExistence type="predicted"/>
<accession>A0A0E9TC63</accession>
<organism evidence="2">
    <name type="scientific">Anguilla anguilla</name>
    <name type="common">European freshwater eel</name>
    <name type="synonym">Muraena anguilla</name>
    <dbReference type="NCBI Taxonomy" id="7936"/>
    <lineage>
        <taxon>Eukaryota</taxon>
        <taxon>Metazoa</taxon>
        <taxon>Chordata</taxon>
        <taxon>Craniata</taxon>
        <taxon>Vertebrata</taxon>
        <taxon>Euteleostomi</taxon>
        <taxon>Actinopterygii</taxon>
        <taxon>Neopterygii</taxon>
        <taxon>Teleostei</taxon>
        <taxon>Anguilliformes</taxon>
        <taxon>Anguillidae</taxon>
        <taxon>Anguilla</taxon>
    </lineage>
</organism>
<name>A0A0E9TC63_ANGAN</name>
<sequence length="28" mass="2906">MAVQSIRLVAVIFIFAGLSSLAFLLAGP</sequence>
<dbReference type="AlphaFoldDB" id="A0A0E9TC63"/>
<protein>
    <submittedName>
        <fullName evidence="2">Uncharacterized protein</fullName>
    </submittedName>
</protein>
<evidence type="ECO:0000256" key="1">
    <source>
        <dbReference type="SAM" id="Phobius"/>
    </source>
</evidence>
<reference evidence="2" key="1">
    <citation type="submission" date="2014-11" db="EMBL/GenBank/DDBJ databases">
        <authorList>
            <person name="Amaro Gonzalez C."/>
        </authorList>
    </citation>
    <scope>NUCLEOTIDE SEQUENCE</scope>
</reference>
<keyword evidence="1" id="KW-0812">Transmembrane</keyword>
<feature type="transmembrane region" description="Helical" evidence="1">
    <location>
        <begin position="6"/>
        <end position="26"/>
    </location>
</feature>
<dbReference type="EMBL" id="GBXM01058284">
    <property type="protein sequence ID" value="JAH50293.1"/>
    <property type="molecule type" value="Transcribed_RNA"/>
</dbReference>
<evidence type="ECO:0000313" key="2">
    <source>
        <dbReference type="EMBL" id="JAH50293.1"/>
    </source>
</evidence>
<keyword evidence="1" id="KW-1133">Transmembrane helix</keyword>
<reference evidence="2" key="2">
    <citation type="journal article" date="2015" name="Fish Shellfish Immunol.">
        <title>Early steps in the European eel (Anguilla anguilla)-Vibrio vulnificus interaction in the gills: Role of the RtxA13 toxin.</title>
        <authorList>
            <person name="Callol A."/>
            <person name="Pajuelo D."/>
            <person name="Ebbesson L."/>
            <person name="Teles M."/>
            <person name="MacKenzie S."/>
            <person name="Amaro C."/>
        </authorList>
    </citation>
    <scope>NUCLEOTIDE SEQUENCE</scope>
</reference>
<keyword evidence="1" id="KW-0472">Membrane</keyword>